<dbReference type="Pfam" id="PF09998">
    <property type="entry name" value="DUF2239"/>
    <property type="match status" value="1"/>
</dbReference>
<comment type="caution">
    <text evidence="1">The sequence shown here is derived from an EMBL/GenBank/DDBJ whole genome shotgun (WGS) entry which is preliminary data.</text>
</comment>
<accession>A0ABT0D9U9</accession>
<sequence>MSARLASPLPRATAFLGTRLVAAGPLDAVAVAVKAAGSGAGEMPLVFDDTTGRVIDLDLRGSDAEIVARLESARHHAELRPPETPSAGRGRPKLGVVAREVTLLPRQWDWLGHQRGGASAALRRLVDQAQRSEGAQDSGRAAPDAAYHFLHAIAGDLPGYEEATRALFAGDRPRMESHMAPWPEDVRRHALRLAFGSAADDRTAPAA</sequence>
<reference evidence="1 2" key="1">
    <citation type="submission" date="2022-04" db="EMBL/GenBank/DDBJ databases">
        <authorList>
            <person name="Grouzdev D.S."/>
            <person name="Pantiukh K.S."/>
            <person name="Krutkina M.S."/>
        </authorList>
    </citation>
    <scope>NUCLEOTIDE SEQUENCE [LARGE SCALE GENOMIC DNA]</scope>
    <source>
        <strain evidence="1 2">6x-1</strain>
    </source>
</reference>
<dbReference type="Proteomes" id="UP001203284">
    <property type="component" value="Unassembled WGS sequence"/>
</dbReference>
<dbReference type="RefSeq" id="WP_247028023.1">
    <property type="nucleotide sequence ID" value="NZ_JALKCH010000004.1"/>
</dbReference>
<dbReference type="EMBL" id="JALKCH010000004">
    <property type="protein sequence ID" value="MCK0196689.1"/>
    <property type="molecule type" value="Genomic_DNA"/>
</dbReference>
<evidence type="ECO:0000313" key="2">
    <source>
        <dbReference type="Proteomes" id="UP001203284"/>
    </source>
</evidence>
<proteinExistence type="predicted"/>
<dbReference type="InterPro" id="IPR018715">
    <property type="entry name" value="DUF2239"/>
</dbReference>
<organism evidence="1 2">
    <name type="scientific">Ancylobacter crimeensis</name>
    <dbReference type="NCBI Taxonomy" id="2579147"/>
    <lineage>
        <taxon>Bacteria</taxon>
        <taxon>Pseudomonadati</taxon>
        <taxon>Pseudomonadota</taxon>
        <taxon>Alphaproteobacteria</taxon>
        <taxon>Hyphomicrobiales</taxon>
        <taxon>Xanthobacteraceae</taxon>
        <taxon>Ancylobacter</taxon>
    </lineage>
</organism>
<protein>
    <submittedName>
        <fullName evidence="1">DUF2239 family protein</fullName>
    </submittedName>
</protein>
<keyword evidence="2" id="KW-1185">Reference proteome</keyword>
<evidence type="ECO:0000313" key="1">
    <source>
        <dbReference type="EMBL" id="MCK0196689.1"/>
    </source>
</evidence>
<name>A0ABT0D9U9_9HYPH</name>
<gene>
    <name evidence="1" type="ORF">MWN34_07145</name>
</gene>